<evidence type="ECO:0000259" key="1">
    <source>
        <dbReference type="Pfam" id="PF06985"/>
    </source>
</evidence>
<dbReference type="HOGENOM" id="CLU_002639_2_12_1"/>
<dbReference type="InterPro" id="IPR010730">
    <property type="entry name" value="HET"/>
</dbReference>
<gene>
    <name evidence="2" type="ORF">PV05_09950</name>
</gene>
<dbReference type="OrthoDB" id="5125733at2759"/>
<name>A0A0D2E6U6_9EURO</name>
<organism evidence="2 3">
    <name type="scientific">Exophiala xenobiotica</name>
    <dbReference type="NCBI Taxonomy" id="348802"/>
    <lineage>
        <taxon>Eukaryota</taxon>
        <taxon>Fungi</taxon>
        <taxon>Dikarya</taxon>
        <taxon>Ascomycota</taxon>
        <taxon>Pezizomycotina</taxon>
        <taxon>Eurotiomycetes</taxon>
        <taxon>Chaetothyriomycetidae</taxon>
        <taxon>Chaetothyriales</taxon>
        <taxon>Herpotrichiellaceae</taxon>
        <taxon>Exophiala</taxon>
    </lineage>
</organism>
<feature type="domain" description="Heterokaryon incompatibility" evidence="1">
    <location>
        <begin position="234"/>
        <end position="385"/>
    </location>
</feature>
<keyword evidence="3" id="KW-1185">Reference proteome</keyword>
<sequence>MPFCNSCKSITLRSVTERNGHLLHNEWLALENAAATCKLCRLFLDYLRPEAERALLERLSYPPVAYHHFLKFPIVVRYLDGGMRLPEQRHELREAPGQTTHLHVTCAEFGFQRATTDEHSHGQRSLHGLQSNPISDFLEGFRVDISVPIYTYHNDPLGRSGIQIREPLSPSSIDSSVVTKIKKWRTHCLTTHPECCPLDPELRIYPTRLLDLRKVSTTGTARIVRTTQSFGHEYVALSYCWGGKHAWWINYVKECQRNPEMEVKVDKMPQTLQDTIASCIALGFAYLWIDCLCILQGNKQDWLAEGSKMCDIYGNAALTIAASDSKDCRVGFLVPRSGLEREGVVIPFADDSGRAGMLHLCIPGTPFDEIVGRGPVARRAWCLQERQISRQVLHLCQREVFFECVRCLRHESERVPDQEFDPNDEFWRFHVSLERQGPQAFPRKPSPDVYNVLSWCGIVEDYTRRDLAFPEDKLVAIAGLARRAQRILGGDYLAGLWKNRIHIGLAWQIPKEMVATRAPIYRAPSWSWASIDGPVSYDRSDGFVQSDDGFLESAITVLDARVSLAGPDPFGPVQYADVVVSGQLKQITPGQLLHNDILKYPDWMSGAAAQIGWYLEDEKGTVHVEMITCLKIAVKPFGPGPSLPPTNSMLILKSVDADNGNDPPRYRRIGFGQVFVTDYFADCLPTTITLV</sequence>
<protein>
    <recommendedName>
        <fullName evidence="1">Heterokaryon incompatibility domain-containing protein</fullName>
    </recommendedName>
</protein>
<evidence type="ECO:0000313" key="3">
    <source>
        <dbReference type="Proteomes" id="UP000054342"/>
    </source>
</evidence>
<dbReference type="PANTHER" id="PTHR33112">
    <property type="entry name" value="DOMAIN PROTEIN, PUTATIVE-RELATED"/>
    <property type="match status" value="1"/>
</dbReference>
<evidence type="ECO:0000313" key="2">
    <source>
        <dbReference type="EMBL" id="KIW51208.1"/>
    </source>
</evidence>
<reference evidence="2 3" key="1">
    <citation type="submission" date="2015-01" db="EMBL/GenBank/DDBJ databases">
        <title>The Genome Sequence of Exophiala xenobiotica CBS118157.</title>
        <authorList>
            <consortium name="The Broad Institute Genomics Platform"/>
            <person name="Cuomo C."/>
            <person name="de Hoog S."/>
            <person name="Gorbushina A."/>
            <person name="Stielow B."/>
            <person name="Teixiera M."/>
            <person name="Abouelleil A."/>
            <person name="Chapman S.B."/>
            <person name="Priest M."/>
            <person name="Young S.K."/>
            <person name="Wortman J."/>
            <person name="Nusbaum C."/>
            <person name="Birren B."/>
        </authorList>
    </citation>
    <scope>NUCLEOTIDE SEQUENCE [LARGE SCALE GENOMIC DNA]</scope>
    <source>
        <strain evidence="2 3">CBS 118157</strain>
    </source>
</reference>
<dbReference type="AlphaFoldDB" id="A0A0D2E6U6"/>
<dbReference type="PANTHER" id="PTHR33112:SF9">
    <property type="entry name" value="HETEROKARYON INCOMPATIBILITY DOMAIN-CONTAINING PROTEIN"/>
    <property type="match status" value="1"/>
</dbReference>
<dbReference type="EMBL" id="KN847322">
    <property type="protein sequence ID" value="KIW51208.1"/>
    <property type="molecule type" value="Genomic_DNA"/>
</dbReference>
<dbReference type="GeneID" id="25331858"/>
<proteinExistence type="predicted"/>
<accession>A0A0D2E6U6</accession>
<dbReference type="RefSeq" id="XP_013311792.1">
    <property type="nucleotide sequence ID" value="XM_013456338.1"/>
</dbReference>
<dbReference type="Pfam" id="PF06985">
    <property type="entry name" value="HET"/>
    <property type="match status" value="1"/>
</dbReference>
<dbReference type="Proteomes" id="UP000054342">
    <property type="component" value="Unassembled WGS sequence"/>
</dbReference>